<evidence type="ECO:0000256" key="1">
    <source>
        <dbReference type="SAM" id="MobiDB-lite"/>
    </source>
</evidence>
<dbReference type="Pfam" id="PF17919">
    <property type="entry name" value="RT_RNaseH_2"/>
    <property type="match status" value="1"/>
</dbReference>
<evidence type="ECO:0000313" key="4">
    <source>
        <dbReference type="Proteomes" id="UP001231189"/>
    </source>
</evidence>
<dbReference type="InterPro" id="IPR053134">
    <property type="entry name" value="RNA-dir_DNA_polymerase"/>
</dbReference>
<dbReference type="AlphaFoldDB" id="A0AAD8QIQ0"/>
<organism evidence="3 4">
    <name type="scientific">Lolium multiflorum</name>
    <name type="common">Italian ryegrass</name>
    <name type="synonym">Lolium perenne subsp. multiflorum</name>
    <dbReference type="NCBI Taxonomy" id="4521"/>
    <lineage>
        <taxon>Eukaryota</taxon>
        <taxon>Viridiplantae</taxon>
        <taxon>Streptophyta</taxon>
        <taxon>Embryophyta</taxon>
        <taxon>Tracheophyta</taxon>
        <taxon>Spermatophyta</taxon>
        <taxon>Magnoliopsida</taxon>
        <taxon>Liliopsida</taxon>
        <taxon>Poales</taxon>
        <taxon>Poaceae</taxon>
        <taxon>BOP clade</taxon>
        <taxon>Pooideae</taxon>
        <taxon>Poodae</taxon>
        <taxon>Poeae</taxon>
        <taxon>Poeae Chloroplast Group 2 (Poeae type)</taxon>
        <taxon>Loliodinae</taxon>
        <taxon>Loliinae</taxon>
        <taxon>Lolium</taxon>
    </lineage>
</organism>
<dbReference type="PANTHER" id="PTHR24559:SF431">
    <property type="entry name" value="RNA-DIRECTED DNA POLYMERASE HOMOLOG"/>
    <property type="match status" value="1"/>
</dbReference>
<reference evidence="3" key="1">
    <citation type="submission" date="2023-07" db="EMBL/GenBank/DDBJ databases">
        <title>A chromosome-level genome assembly of Lolium multiflorum.</title>
        <authorList>
            <person name="Chen Y."/>
            <person name="Copetti D."/>
            <person name="Kolliker R."/>
            <person name="Studer B."/>
        </authorList>
    </citation>
    <scope>NUCLEOTIDE SEQUENCE</scope>
    <source>
        <strain evidence="3">02402/16</strain>
        <tissue evidence="3">Leaf</tissue>
    </source>
</reference>
<dbReference type="PANTHER" id="PTHR24559">
    <property type="entry name" value="TRANSPOSON TY3-I GAG-POL POLYPROTEIN"/>
    <property type="match status" value="1"/>
</dbReference>
<sequence>MYPGRPQPGHLVNIHMVELGYRPGKGNDEGSCSHSKDKGGAGPRDRPRHCYEVMVMIKMEADSSDRTVLSAPPALPVFGIDLTGDGKLGMLSGSPYRPVEKKDRWRVAIDFRDLNRATPKDEYPMPGRTPINAAAGHKVLSFMDGNAGYNQIFMAPRYTQDRIQSTRQTKQAFDEIKRYLTTPPVPPPRQAVLHLPIVADTSIASVVVQLYKGVERVVFYLSRRMLDAETRYPEVEKLCLCLFFTCTKLHHILLTAEIFVICKSDVVKHMLSADGVYFTRSLGNPKRKV</sequence>
<dbReference type="SUPFAM" id="SSF56672">
    <property type="entry name" value="DNA/RNA polymerases"/>
    <property type="match status" value="1"/>
</dbReference>
<dbReference type="InterPro" id="IPR043502">
    <property type="entry name" value="DNA/RNA_pol_sf"/>
</dbReference>
<dbReference type="Proteomes" id="UP001231189">
    <property type="component" value="Unassembled WGS sequence"/>
</dbReference>
<evidence type="ECO:0000259" key="2">
    <source>
        <dbReference type="Pfam" id="PF17919"/>
    </source>
</evidence>
<dbReference type="Gene3D" id="3.10.10.10">
    <property type="entry name" value="HIV Type 1 Reverse Transcriptase, subunit A, domain 1"/>
    <property type="match status" value="1"/>
</dbReference>
<comment type="caution">
    <text evidence="3">The sequence shown here is derived from an EMBL/GenBank/DDBJ whole genome shotgun (WGS) entry which is preliminary data.</text>
</comment>
<gene>
    <name evidence="3" type="ORF">QYE76_037150</name>
</gene>
<name>A0AAD8QIQ0_LOLMU</name>
<proteinExistence type="predicted"/>
<protein>
    <recommendedName>
        <fullName evidence="2">Reverse transcriptase/retrotransposon-derived protein RNase H-like domain-containing protein</fullName>
    </recommendedName>
</protein>
<dbReference type="InterPro" id="IPR041577">
    <property type="entry name" value="RT_RNaseH_2"/>
</dbReference>
<evidence type="ECO:0000313" key="3">
    <source>
        <dbReference type="EMBL" id="KAK1603503.1"/>
    </source>
</evidence>
<feature type="region of interest" description="Disordered" evidence="1">
    <location>
        <begin position="25"/>
        <end position="47"/>
    </location>
</feature>
<dbReference type="InterPro" id="IPR043128">
    <property type="entry name" value="Rev_trsase/Diguanyl_cyclase"/>
</dbReference>
<feature type="domain" description="Reverse transcriptase/retrotransposon-derived protein RNase H-like" evidence="2">
    <location>
        <begin position="167"/>
        <end position="258"/>
    </location>
</feature>
<dbReference type="Gene3D" id="3.30.70.270">
    <property type="match status" value="1"/>
</dbReference>
<accession>A0AAD8QIQ0</accession>
<dbReference type="EMBL" id="JAUUTY010000030">
    <property type="protein sequence ID" value="KAK1603503.1"/>
    <property type="molecule type" value="Genomic_DNA"/>
</dbReference>
<keyword evidence="4" id="KW-1185">Reference proteome</keyword>
<feature type="compositionally biased region" description="Basic and acidic residues" evidence="1">
    <location>
        <begin position="34"/>
        <end position="47"/>
    </location>
</feature>